<dbReference type="EMBL" id="AMRG01000010">
    <property type="protein sequence ID" value="EKE82889.1"/>
    <property type="molecule type" value="Genomic_DNA"/>
</dbReference>
<accession>K2KJW3</accession>
<keyword evidence="2" id="KW-1185">Reference proteome</keyword>
<organism evidence="1 2">
    <name type="scientific">Idiomarina xiamenensis 10-D-4</name>
    <dbReference type="NCBI Taxonomy" id="740709"/>
    <lineage>
        <taxon>Bacteria</taxon>
        <taxon>Pseudomonadati</taxon>
        <taxon>Pseudomonadota</taxon>
        <taxon>Gammaproteobacteria</taxon>
        <taxon>Alteromonadales</taxon>
        <taxon>Idiomarinaceae</taxon>
        <taxon>Idiomarina</taxon>
    </lineage>
</organism>
<dbReference type="PATRIC" id="fig|740709.3.peg.1743"/>
<dbReference type="AlphaFoldDB" id="K2KJW3"/>
<protein>
    <submittedName>
        <fullName evidence="1">Uncharacterized protein</fullName>
    </submittedName>
</protein>
<gene>
    <name evidence="1" type="ORF">A10D4_08619</name>
</gene>
<sequence>MTQTENNSFLINRIKDLSEVPQNNKTKVFVNGFYGGFSGGGTFSFDSNCEKTMHNGGTIIAPEALTDWSGEQTDLLNFVLWNGSGNGCWIRSENNSIVESSIFGVISNPNIYQSEIIQHIYDSVTSGVLIKLPEGTVKVSGFNGLRDNIGFIGHGKGKTYLHIDHSDNSGIGFRFGKRILTDTRSDNLPVYDGTIDYFDENQFSPADNENPRIKNPTLKNLTVIMGGAGGTSYLDFMRVDGGQLDVEFEWQGSPVASNGLRCFFCSNLDIPNLIMPRNLNVTFSALWFWCYGFKGDCWVSKGAKTTGLEFKHVVAFNVKNAKYLGSNDTEATFGISIGYGSRNNYFGNLQSNFATIRFKASEEFDESCDLKINHLEIDNPFGTGLNITHFRSLFIDTYKIRAKTPLNFNFEDFYMFSSNSEIVEKRSSGEFSYDGNYYTKIVTGSITKYYERRPNPILRDAIFGVGELIFVGMAERAVFGNIAGGYQSTYALDSQGKWLTYSSPIRNAGFNESKRTSVTYSSTRPYSIENVDFGKMAIIGEQNSSVSQGAINITPLLVNCSGNINIRDRASSVGYMFFIFNSELEINLTNFPTSPGIPTFRNWAMVESKLSGSWACYGYPIELGQGPTSPFLDGYIGSVFSINFIYQSAPNSGPIIRTLLNKSRPDEQWPQAVGLKFSNCHSYAIDGANTGGSPIGGQNSAIISHGEGIPSSFSSTTGGWASANSFIDRTPFRRVFSSSSISTPPPQNPTTIGELAENIYPNSNKWWIANSLTSWSEL</sequence>
<evidence type="ECO:0000313" key="1">
    <source>
        <dbReference type="EMBL" id="EKE82889.1"/>
    </source>
</evidence>
<comment type="caution">
    <text evidence="1">The sequence shown here is derived from an EMBL/GenBank/DDBJ whole genome shotgun (WGS) entry which is preliminary data.</text>
</comment>
<proteinExistence type="predicted"/>
<name>K2KJW3_9GAMM</name>
<dbReference type="RefSeq" id="WP_008488975.1">
    <property type="nucleotide sequence ID" value="NZ_AMRG01000010.1"/>
</dbReference>
<evidence type="ECO:0000313" key="2">
    <source>
        <dbReference type="Proteomes" id="UP000014115"/>
    </source>
</evidence>
<dbReference type="OrthoDB" id="2485972at2"/>
<reference evidence="1 2" key="1">
    <citation type="journal article" date="2012" name="J. Bacteriol.">
        <title>Genome Sequence of Idiomarina xiamenensis Type Strain 10-D-4.</title>
        <authorList>
            <person name="Lai Q."/>
            <person name="Wang L."/>
            <person name="Wang W."/>
            <person name="Shao Z."/>
        </authorList>
    </citation>
    <scope>NUCLEOTIDE SEQUENCE [LARGE SCALE GENOMIC DNA]</scope>
    <source>
        <strain evidence="1 2">10-D-4</strain>
    </source>
</reference>
<dbReference type="Proteomes" id="UP000014115">
    <property type="component" value="Unassembled WGS sequence"/>
</dbReference>